<proteinExistence type="predicted"/>
<name>A0A645IN66_9ZZZZ</name>
<gene>
    <name evidence="1" type="ORF">SDC9_197396</name>
</gene>
<accession>A0A645IN66</accession>
<dbReference type="EMBL" id="VSSQ01113332">
    <property type="protein sequence ID" value="MPN49774.1"/>
    <property type="molecule type" value="Genomic_DNA"/>
</dbReference>
<comment type="caution">
    <text evidence="1">The sequence shown here is derived from an EMBL/GenBank/DDBJ whole genome shotgun (WGS) entry which is preliminary data.</text>
</comment>
<organism evidence="1">
    <name type="scientific">bioreactor metagenome</name>
    <dbReference type="NCBI Taxonomy" id="1076179"/>
    <lineage>
        <taxon>unclassified sequences</taxon>
        <taxon>metagenomes</taxon>
        <taxon>ecological metagenomes</taxon>
    </lineage>
</organism>
<dbReference type="AlphaFoldDB" id="A0A645IN66"/>
<reference evidence="1" key="1">
    <citation type="submission" date="2019-08" db="EMBL/GenBank/DDBJ databases">
        <authorList>
            <person name="Kucharzyk K."/>
            <person name="Murdoch R.W."/>
            <person name="Higgins S."/>
            <person name="Loffler F."/>
        </authorList>
    </citation>
    <scope>NUCLEOTIDE SEQUENCE</scope>
</reference>
<sequence>MLIGKDCQRAERGAVCHYFRLGEYTNVTMAAQYRGNKIGSTVERCYVEGFVECKVKTNRSYTGCSTHACVAHSDFAGTGLCVVN</sequence>
<evidence type="ECO:0000313" key="1">
    <source>
        <dbReference type="EMBL" id="MPN49774.1"/>
    </source>
</evidence>
<protein>
    <submittedName>
        <fullName evidence="1">Uncharacterized protein</fullName>
    </submittedName>
</protein>